<evidence type="ECO:0000256" key="4">
    <source>
        <dbReference type="ARBA" id="ARBA00023125"/>
    </source>
</evidence>
<dbReference type="InterPro" id="IPR000838">
    <property type="entry name" value="RNA_pol_sigma70_ECF_CS"/>
</dbReference>
<dbReference type="SUPFAM" id="SSF88659">
    <property type="entry name" value="Sigma3 and sigma4 domains of RNA polymerase sigma factors"/>
    <property type="match status" value="1"/>
</dbReference>
<evidence type="ECO:0000256" key="1">
    <source>
        <dbReference type="ARBA" id="ARBA00010641"/>
    </source>
</evidence>
<dbReference type="Pfam" id="PF04542">
    <property type="entry name" value="Sigma70_r2"/>
    <property type="match status" value="1"/>
</dbReference>
<keyword evidence="3 6" id="KW-0731">Sigma factor</keyword>
<evidence type="ECO:0000259" key="8">
    <source>
        <dbReference type="Pfam" id="PF08281"/>
    </source>
</evidence>
<organism evidence="9 10">
    <name type="scientific">Candidatus Merdimorpha stercoravium</name>
    <dbReference type="NCBI Taxonomy" id="2840863"/>
    <lineage>
        <taxon>Bacteria</taxon>
        <taxon>Pseudomonadati</taxon>
        <taxon>Bacteroidota</taxon>
        <taxon>Flavobacteriia</taxon>
        <taxon>Flavobacteriales</taxon>
        <taxon>Candidatus Merdimorpha</taxon>
    </lineage>
</organism>
<evidence type="ECO:0000259" key="7">
    <source>
        <dbReference type="Pfam" id="PF04542"/>
    </source>
</evidence>
<evidence type="ECO:0000313" key="10">
    <source>
        <dbReference type="Proteomes" id="UP000824161"/>
    </source>
</evidence>
<dbReference type="InterPro" id="IPR013249">
    <property type="entry name" value="RNA_pol_sigma70_r4_t2"/>
</dbReference>
<evidence type="ECO:0000256" key="3">
    <source>
        <dbReference type="ARBA" id="ARBA00023082"/>
    </source>
</evidence>
<accession>A0A9D1H8V7</accession>
<reference evidence="9" key="1">
    <citation type="submission" date="2020-10" db="EMBL/GenBank/DDBJ databases">
        <authorList>
            <person name="Gilroy R."/>
        </authorList>
    </citation>
    <scope>NUCLEOTIDE SEQUENCE</scope>
    <source>
        <strain evidence="9">1383</strain>
    </source>
</reference>
<dbReference type="PANTHER" id="PTHR43133">
    <property type="entry name" value="RNA POLYMERASE ECF-TYPE SIGMA FACTO"/>
    <property type="match status" value="1"/>
</dbReference>
<dbReference type="PANTHER" id="PTHR43133:SF51">
    <property type="entry name" value="RNA POLYMERASE SIGMA FACTOR"/>
    <property type="match status" value="1"/>
</dbReference>
<dbReference type="AlphaFoldDB" id="A0A9D1H8V7"/>
<evidence type="ECO:0000256" key="2">
    <source>
        <dbReference type="ARBA" id="ARBA00023015"/>
    </source>
</evidence>
<dbReference type="Gene3D" id="1.10.1740.10">
    <property type="match status" value="1"/>
</dbReference>
<feature type="domain" description="RNA polymerase sigma-70 region 2" evidence="7">
    <location>
        <begin position="15"/>
        <end position="82"/>
    </location>
</feature>
<dbReference type="InterPro" id="IPR007627">
    <property type="entry name" value="RNA_pol_sigma70_r2"/>
</dbReference>
<evidence type="ECO:0000256" key="5">
    <source>
        <dbReference type="ARBA" id="ARBA00023163"/>
    </source>
</evidence>
<keyword evidence="4 6" id="KW-0238">DNA-binding</keyword>
<evidence type="ECO:0000313" key="9">
    <source>
        <dbReference type="EMBL" id="HIT97613.1"/>
    </source>
</evidence>
<name>A0A9D1H8V7_9FLAO</name>
<comment type="similarity">
    <text evidence="1 6">Belongs to the sigma-70 factor family. ECF subfamily.</text>
</comment>
<dbReference type="InterPro" id="IPR013325">
    <property type="entry name" value="RNA_pol_sigma_r2"/>
</dbReference>
<dbReference type="GO" id="GO:0006352">
    <property type="term" value="P:DNA-templated transcription initiation"/>
    <property type="evidence" value="ECO:0007669"/>
    <property type="project" value="InterPro"/>
</dbReference>
<reference evidence="9" key="2">
    <citation type="journal article" date="2021" name="PeerJ">
        <title>Extensive microbial diversity within the chicken gut microbiome revealed by metagenomics and culture.</title>
        <authorList>
            <person name="Gilroy R."/>
            <person name="Ravi A."/>
            <person name="Getino M."/>
            <person name="Pursley I."/>
            <person name="Horton D.L."/>
            <person name="Alikhan N.F."/>
            <person name="Baker D."/>
            <person name="Gharbi K."/>
            <person name="Hall N."/>
            <person name="Watson M."/>
            <person name="Adriaenssens E.M."/>
            <person name="Foster-Nyarko E."/>
            <person name="Jarju S."/>
            <person name="Secka A."/>
            <person name="Antonio M."/>
            <person name="Oren A."/>
            <person name="Chaudhuri R.R."/>
            <person name="La Ragione R."/>
            <person name="Hildebrand F."/>
            <person name="Pallen M.J."/>
        </authorList>
    </citation>
    <scope>NUCLEOTIDE SEQUENCE</scope>
    <source>
        <strain evidence="9">1383</strain>
    </source>
</reference>
<dbReference type="InterPro" id="IPR013324">
    <property type="entry name" value="RNA_pol_sigma_r3/r4-like"/>
</dbReference>
<dbReference type="Gene3D" id="1.10.10.10">
    <property type="entry name" value="Winged helix-like DNA-binding domain superfamily/Winged helix DNA-binding domain"/>
    <property type="match status" value="1"/>
</dbReference>
<dbReference type="GO" id="GO:0016987">
    <property type="term" value="F:sigma factor activity"/>
    <property type="evidence" value="ECO:0007669"/>
    <property type="project" value="UniProtKB-KW"/>
</dbReference>
<dbReference type="SUPFAM" id="SSF88946">
    <property type="entry name" value="Sigma2 domain of RNA polymerase sigma factors"/>
    <property type="match status" value="1"/>
</dbReference>
<feature type="domain" description="RNA polymerase sigma factor 70 region 4 type 2" evidence="8">
    <location>
        <begin position="114"/>
        <end position="162"/>
    </location>
</feature>
<evidence type="ECO:0000256" key="6">
    <source>
        <dbReference type="RuleBase" id="RU000716"/>
    </source>
</evidence>
<comment type="caution">
    <text evidence="9">The sequence shown here is derived from an EMBL/GenBank/DDBJ whole genome shotgun (WGS) entry which is preliminary data.</text>
</comment>
<dbReference type="NCBIfam" id="TIGR02937">
    <property type="entry name" value="sigma70-ECF"/>
    <property type="match status" value="1"/>
</dbReference>
<gene>
    <name evidence="9" type="ORF">IAC44_02110</name>
</gene>
<dbReference type="Pfam" id="PF08281">
    <property type="entry name" value="Sigma70_r4_2"/>
    <property type="match status" value="1"/>
</dbReference>
<dbReference type="GO" id="GO:0003677">
    <property type="term" value="F:DNA binding"/>
    <property type="evidence" value="ECO:0007669"/>
    <property type="project" value="UniProtKB-KW"/>
</dbReference>
<dbReference type="Proteomes" id="UP000824161">
    <property type="component" value="Unassembled WGS sequence"/>
</dbReference>
<dbReference type="InterPro" id="IPR014284">
    <property type="entry name" value="RNA_pol_sigma-70_dom"/>
</dbReference>
<dbReference type="EMBL" id="DVLY01000049">
    <property type="protein sequence ID" value="HIT97613.1"/>
    <property type="molecule type" value="Genomic_DNA"/>
</dbReference>
<dbReference type="InterPro" id="IPR036388">
    <property type="entry name" value="WH-like_DNA-bd_sf"/>
</dbReference>
<proteinExistence type="inferred from homology"/>
<protein>
    <recommendedName>
        <fullName evidence="6">RNA polymerase sigma factor</fullName>
    </recommendedName>
</protein>
<dbReference type="PROSITE" id="PS01063">
    <property type="entry name" value="SIGMA70_ECF"/>
    <property type="match status" value="1"/>
</dbReference>
<keyword evidence="5 6" id="KW-0804">Transcription</keyword>
<sequence>MELFARDRQKAFQALVGLYARPLYGYIRRMLVDHDDTDDVLQNTLIKAWENMGSLKQSAALPAWLYRIATHETMDFLSERARRQHVPLDGVDLADPQEIEQAVESDDTLGARTLAAIQSLPKVQQAVFTMKHFEGLKYREISQITGTSEGALKASYHIALEKIKAFLREKPSND</sequence>
<keyword evidence="2 6" id="KW-0805">Transcription regulation</keyword>
<dbReference type="InterPro" id="IPR039425">
    <property type="entry name" value="RNA_pol_sigma-70-like"/>
</dbReference>